<dbReference type="SMART" id="SM00729">
    <property type="entry name" value="Elp3"/>
    <property type="match status" value="1"/>
</dbReference>
<dbReference type="PANTHER" id="PTHR43409">
    <property type="entry name" value="ANAEROBIC MAGNESIUM-PROTOPORPHYRIN IX MONOMETHYL ESTER CYCLASE-RELATED"/>
    <property type="match status" value="1"/>
</dbReference>
<evidence type="ECO:0000256" key="5">
    <source>
        <dbReference type="ARBA" id="ARBA00023014"/>
    </source>
</evidence>
<dbReference type="Proteomes" id="UP001142374">
    <property type="component" value="Unassembled WGS sequence"/>
</dbReference>
<dbReference type="Pfam" id="PF04055">
    <property type="entry name" value="Radical_SAM"/>
    <property type="match status" value="1"/>
</dbReference>
<dbReference type="GO" id="GO:0051536">
    <property type="term" value="F:iron-sulfur cluster binding"/>
    <property type="evidence" value="ECO:0007669"/>
    <property type="project" value="UniProtKB-KW"/>
</dbReference>
<comment type="caution">
    <text evidence="7">The sequence shown here is derived from an EMBL/GenBank/DDBJ whole genome shotgun (WGS) entry which is preliminary data.</text>
</comment>
<dbReference type="SFLD" id="SFLDS00029">
    <property type="entry name" value="Radical_SAM"/>
    <property type="match status" value="1"/>
</dbReference>
<evidence type="ECO:0000256" key="2">
    <source>
        <dbReference type="ARBA" id="ARBA00022691"/>
    </source>
</evidence>
<accession>A0A9X2RPI2</accession>
<evidence type="ECO:0000256" key="1">
    <source>
        <dbReference type="ARBA" id="ARBA00001966"/>
    </source>
</evidence>
<feature type="domain" description="Radical SAM core" evidence="6">
    <location>
        <begin position="190"/>
        <end position="415"/>
    </location>
</feature>
<comment type="cofactor">
    <cofactor evidence="1">
        <name>[4Fe-4S] cluster</name>
        <dbReference type="ChEBI" id="CHEBI:49883"/>
    </cofactor>
</comment>
<sequence>MITSCIVQLPFPSTHDPDARLSAYYEDYDRRFRAFLPEYFIPSDGLWEMPLWVAHLTALLDTAGLGSVYQDLSRTPADAEACCDPLLRATAPGDLVLISPLAQNFRLALDIAGHLGAAGRHVVLGGNMAPLAPEGAVHTVHRGQLDAGLVSRLVAIAEAQGGRTEKPAQRGLSAERITWAPDYRHLAGYSGKVPMLRLNASHGCLYQCAFCGDAWSKQLVLVERNALAAEVDELAARFPETRLVYIGDKTFGQSREAVANLLRVFRDRPGYRFIVQTHVMQVKDWIIDAMHELGVVAVELGFESADSQMLKRLGKLSRGLDDYTTKIHALSDSGLKVVLNMMGGLDEETEASHSQTVSWLQDNSRALWLFNLYNFVPYPLTPDFPRLRERIFDWDYAHWREDLPVVYRPRHLTPERSWDLFQEKIAAAHRIVRTPAPESAAHARPAQESA</sequence>
<dbReference type="SFLD" id="SFLDG01082">
    <property type="entry name" value="B12-binding_domain_containing"/>
    <property type="match status" value="1"/>
</dbReference>
<dbReference type="PANTHER" id="PTHR43409:SF7">
    <property type="entry name" value="BLL1977 PROTEIN"/>
    <property type="match status" value="1"/>
</dbReference>
<keyword evidence="5" id="KW-0411">Iron-sulfur</keyword>
<evidence type="ECO:0000313" key="8">
    <source>
        <dbReference type="Proteomes" id="UP001142374"/>
    </source>
</evidence>
<dbReference type="InterPro" id="IPR006638">
    <property type="entry name" value="Elp3/MiaA/NifB-like_rSAM"/>
</dbReference>
<keyword evidence="2" id="KW-0949">S-adenosyl-L-methionine</keyword>
<dbReference type="GO" id="GO:0003824">
    <property type="term" value="F:catalytic activity"/>
    <property type="evidence" value="ECO:0007669"/>
    <property type="project" value="InterPro"/>
</dbReference>
<keyword evidence="8" id="KW-1185">Reference proteome</keyword>
<protein>
    <submittedName>
        <fullName evidence="7">Radical SAM protein</fullName>
    </submittedName>
</protein>
<dbReference type="InterPro" id="IPR058240">
    <property type="entry name" value="rSAM_sf"/>
</dbReference>
<dbReference type="CDD" id="cd01335">
    <property type="entry name" value="Radical_SAM"/>
    <property type="match status" value="1"/>
</dbReference>
<evidence type="ECO:0000256" key="3">
    <source>
        <dbReference type="ARBA" id="ARBA00022723"/>
    </source>
</evidence>
<dbReference type="InterPro" id="IPR051198">
    <property type="entry name" value="BchE-like"/>
</dbReference>
<dbReference type="GO" id="GO:0005829">
    <property type="term" value="C:cytosol"/>
    <property type="evidence" value="ECO:0007669"/>
    <property type="project" value="TreeGrafter"/>
</dbReference>
<name>A0A9X2RPI2_9ACTN</name>
<keyword evidence="4" id="KW-0408">Iron</keyword>
<evidence type="ECO:0000256" key="4">
    <source>
        <dbReference type="ARBA" id="ARBA00023004"/>
    </source>
</evidence>
<dbReference type="InterPro" id="IPR023404">
    <property type="entry name" value="rSAM_horseshoe"/>
</dbReference>
<dbReference type="RefSeq" id="WP_168093386.1">
    <property type="nucleotide sequence ID" value="NZ_JAATER010000141.1"/>
</dbReference>
<evidence type="ECO:0000259" key="6">
    <source>
        <dbReference type="PROSITE" id="PS51918"/>
    </source>
</evidence>
<organism evidence="7 8">
    <name type="scientific">Streptomyces telluris</name>
    <dbReference type="NCBI Taxonomy" id="2720021"/>
    <lineage>
        <taxon>Bacteria</taxon>
        <taxon>Bacillati</taxon>
        <taxon>Actinomycetota</taxon>
        <taxon>Actinomycetes</taxon>
        <taxon>Kitasatosporales</taxon>
        <taxon>Streptomycetaceae</taxon>
        <taxon>Streptomyces</taxon>
    </lineage>
</organism>
<keyword evidence="3" id="KW-0479">Metal-binding</keyword>
<dbReference type="PROSITE" id="PS51918">
    <property type="entry name" value="RADICAL_SAM"/>
    <property type="match status" value="1"/>
</dbReference>
<gene>
    <name evidence="7" type="ORF">NQU55_29565</name>
</gene>
<proteinExistence type="predicted"/>
<reference evidence="7" key="1">
    <citation type="submission" date="2022-06" db="EMBL/GenBank/DDBJ databases">
        <title>WGS of actinobacteria.</title>
        <authorList>
            <person name="Thawai C."/>
        </authorList>
    </citation>
    <scope>NUCLEOTIDE SEQUENCE</scope>
    <source>
        <strain evidence="7">AA8</strain>
    </source>
</reference>
<dbReference type="GO" id="GO:0046872">
    <property type="term" value="F:metal ion binding"/>
    <property type="evidence" value="ECO:0007669"/>
    <property type="project" value="UniProtKB-KW"/>
</dbReference>
<dbReference type="InterPro" id="IPR007197">
    <property type="entry name" value="rSAM"/>
</dbReference>
<dbReference type="AlphaFoldDB" id="A0A9X2RPI2"/>
<dbReference type="Gene3D" id="3.80.30.20">
    <property type="entry name" value="tm_1862 like domain"/>
    <property type="match status" value="1"/>
</dbReference>
<dbReference type="EMBL" id="JANIID010000035">
    <property type="protein sequence ID" value="MCQ8773878.1"/>
    <property type="molecule type" value="Genomic_DNA"/>
</dbReference>
<dbReference type="SUPFAM" id="SSF102114">
    <property type="entry name" value="Radical SAM enzymes"/>
    <property type="match status" value="1"/>
</dbReference>
<evidence type="ECO:0000313" key="7">
    <source>
        <dbReference type="EMBL" id="MCQ8773878.1"/>
    </source>
</evidence>